<dbReference type="InterPro" id="IPR002083">
    <property type="entry name" value="MATH/TRAF_dom"/>
</dbReference>
<keyword evidence="5 7" id="KW-0863">Zinc-finger</keyword>
<feature type="region of interest" description="Disordered" evidence="9">
    <location>
        <begin position="1"/>
        <end position="100"/>
    </location>
</feature>
<reference evidence="12" key="1">
    <citation type="submission" date="2018-10" db="EMBL/GenBank/DDBJ databases">
        <title>Hidden diversity of soil giant viruses.</title>
        <authorList>
            <person name="Schulz F."/>
            <person name="Alteio L."/>
            <person name="Goudeau D."/>
            <person name="Ryan E.M."/>
            <person name="Malmstrom R.R."/>
            <person name="Blanchard J."/>
            <person name="Woyke T."/>
        </authorList>
    </citation>
    <scope>NUCLEOTIDE SEQUENCE</scope>
    <source>
        <strain evidence="12">HYV1</strain>
    </source>
</reference>
<sequence>MSASSKRSSGRGRRKGAAAGATSAMAGAAPAKVGAAAIPAGDAPPAGNEPENTNGSTEEIKTINATRSADASDASDDGWVAPSGASSIGPPPQPDSSEPINELSRSMRATARIAAAAAKVEVVIVAVPVASDAPGVAGTYAASATPLAAASDTPSVVTPLVAVPASPPAAVMESKGSTAPAILAITDRSVDVKLFLEDVQKDYICGLCERVPKRPVNPKCCGQISCKECLEEKLASLAQCPYCKEPCTMANVPASPFVTTKLAGLTCRCHVGCERRMLFGKEGFRLNEHKETCPNEIVICEDCKTSMTRLELTTHRPPGMLDCPKKPILCGTCNNLEVKRELWAAHQLEPGHVLNFGRQMASMVTTFTKQAAEIAAVKAESTAAKEELAQVKRQLHVTQRECDEKIASAEARYEQRMAELRAHSIAQFCEFEVPKWSEVKECALFSTATPLKAWGHEWWIKVEKSPDGRIGLFLCCGEEGPFPIHVDYQLMVRKRNDDLGVCASVVFRTEFGKEKAWGLSKFTTLDALEKDGAYCRKEDKLTFGCRILPIKNLVWGGHARPPTATR</sequence>
<keyword evidence="2" id="KW-0963">Cytoplasm</keyword>
<evidence type="ECO:0000259" key="10">
    <source>
        <dbReference type="PROSITE" id="PS50089"/>
    </source>
</evidence>
<feature type="compositionally biased region" description="Polar residues" evidence="9">
    <location>
        <begin position="50"/>
        <end position="67"/>
    </location>
</feature>
<evidence type="ECO:0000313" key="12">
    <source>
        <dbReference type="EMBL" id="AYV82799.1"/>
    </source>
</evidence>
<keyword evidence="8" id="KW-0175">Coiled coil</keyword>
<dbReference type="Gene3D" id="3.30.40.10">
    <property type="entry name" value="Zinc/RING finger domain, C3HC4 (zinc finger)"/>
    <property type="match status" value="2"/>
</dbReference>
<feature type="compositionally biased region" description="Low complexity" evidence="9">
    <location>
        <begin position="17"/>
        <end position="46"/>
    </location>
</feature>
<dbReference type="GO" id="GO:0008270">
    <property type="term" value="F:zinc ion binding"/>
    <property type="evidence" value="ECO:0007669"/>
    <property type="project" value="UniProtKB-KW"/>
</dbReference>
<evidence type="ECO:0000256" key="3">
    <source>
        <dbReference type="ARBA" id="ARBA00022723"/>
    </source>
</evidence>
<evidence type="ECO:0000256" key="9">
    <source>
        <dbReference type="SAM" id="MobiDB-lite"/>
    </source>
</evidence>
<evidence type="ECO:0000256" key="6">
    <source>
        <dbReference type="ARBA" id="ARBA00022833"/>
    </source>
</evidence>
<dbReference type="InterPro" id="IPR001841">
    <property type="entry name" value="Znf_RING"/>
</dbReference>
<feature type="coiled-coil region" evidence="8">
    <location>
        <begin position="374"/>
        <end position="401"/>
    </location>
</feature>
<evidence type="ECO:0000256" key="7">
    <source>
        <dbReference type="PROSITE-ProRule" id="PRU00175"/>
    </source>
</evidence>
<dbReference type="PROSITE" id="PS50089">
    <property type="entry name" value="ZF_RING_2"/>
    <property type="match status" value="1"/>
</dbReference>
<dbReference type="SUPFAM" id="SSF57850">
    <property type="entry name" value="RING/U-box"/>
    <property type="match status" value="1"/>
</dbReference>
<evidence type="ECO:0000256" key="1">
    <source>
        <dbReference type="ARBA" id="ARBA00004496"/>
    </source>
</evidence>
<keyword evidence="3" id="KW-0479">Metal-binding</keyword>
<evidence type="ECO:0000256" key="2">
    <source>
        <dbReference type="ARBA" id="ARBA00022490"/>
    </source>
</evidence>
<keyword evidence="6" id="KW-0862">Zinc</keyword>
<gene>
    <name evidence="12" type="ORF">Hyperionvirus2_167</name>
</gene>
<organism evidence="12">
    <name type="scientific">Hyperionvirus sp</name>
    <dbReference type="NCBI Taxonomy" id="2487770"/>
    <lineage>
        <taxon>Viruses</taxon>
        <taxon>Varidnaviria</taxon>
        <taxon>Bamfordvirae</taxon>
        <taxon>Nucleocytoviricota</taxon>
        <taxon>Megaviricetes</taxon>
        <taxon>Imitervirales</taxon>
        <taxon>Mimiviridae</taxon>
        <taxon>Klosneuvirinae</taxon>
    </lineage>
</organism>
<dbReference type="PANTHER" id="PTHR10131">
    <property type="entry name" value="TNF RECEPTOR ASSOCIATED FACTOR"/>
    <property type="match status" value="1"/>
</dbReference>
<dbReference type="SUPFAM" id="SSF49599">
    <property type="entry name" value="TRAF domain-like"/>
    <property type="match status" value="1"/>
</dbReference>
<dbReference type="CDD" id="cd00121">
    <property type="entry name" value="MATH"/>
    <property type="match status" value="1"/>
</dbReference>
<proteinExistence type="predicted"/>
<evidence type="ECO:0000259" key="11">
    <source>
        <dbReference type="PROSITE" id="PS50145"/>
    </source>
</evidence>
<dbReference type="EMBL" id="MK072384">
    <property type="protein sequence ID" value="AYV82799.1"/>
    <property type="molecule type" value="Genomic_DNA"/>
</dbReference>
<dbReference type="PANTHER" id="PTHR10131:SF94">
    <property type="entry name" value="TNF RECEPTOR-ASSOCIATED FACTOR 4"/>
    <property type="match status" value="1"/>
</dbReference>
<feature type="domain" description="TRAF-type" evidence="11">
    <location>
        <begin position="289"/>
        <end position="333"/>
    </location>
</feature>
<dbReference type="Gene3D" id="2.60.210.10">
    <property type="entry name" value="Apoptosis, Tumor Necrosis Factor Receptor Associated Protein 2, Chain A"/>
    <property type="match status" value="1"/>
</dbReference>
<dbReference type="InterPro" id="IPR001293">
    <property type="entry name" value="Znf_TRAF"/>
</dbReference>
<evidence type="ECO:0000256" key="5">
    <source>
        <dbReference type="ARBA" id="ARBA00022771"/>
    </source>
</evidence>
<evidence type="ECO:0000256" key="8">
    <source>
        <dbReference type="SAM" id="Coils"/>
    </source>
</evidence>
<name>A0A3G5ABX2_9VIRU</name>
<accession>A0A3G5ABX2</accession>
<dbReference type="InterPro" id="IPR013083">
    <property type="entry name" value="Znf_RING/FYVE/PHD"/>
</dbReference>
<keyword evidence="12" id="KW-0675">Receptor</keyword>
<dbReference type="Pfam" id="PF00917">
    <property type="entry name" value="MATH"/>
    <property type="match status" value="1"/>
</dbReference>
<feature type="domain" description="RING-type" evidence="10">
    <location>
        <begin position="205"/>
        <end position="244"/>
    </location>
</feature>
<keyword evidence="4" id="KW-0677">Repeat</keyword>
<comment type="subcellular location">
    <subcellularLocation>
        <location evidence="1">Cytoplasm</location>
    </subcellularLocation>
</comment>
<dbReference type="PROSITE" id="PS50145">
    <property type="entry name" value="ZF_TRAF"/>
    <property type="match status" value="1"/>
</dbReference>
<evidence type="ECO:0000256" key="4">
    <source>
        <dbReference type="ARBA" id="ARBA00022737"/>
    </source>
</evidence>
<protein>
    <submittedName>
        <fullName evidence="12">Putative TNF receptor-associated factor 4 isoform X1</fullName>
    </submittedName>
</protein>
<dbReference type="InterPro" id="IPR008974">
    <property type="entry name" value="TRAF-like"/>
</dbReference>